<evidence type="ECO:0000256" key="5">
    <source>
        <dbReference type="ARBA" id="ARBA00022989"/>
    </source>
</evidence>
<dbReference type="PANTHER" id="PTHR30221">
    <property type="entry name" value="SMALL-CONDUCTANCE MECHANOSENSITIVE CHANNEL"/>
    <property type="match status" value="1"/>
</dbReference>
<feature type="domain" description="Mechanosensitive ion channel MscS" evidence="8">
    <location>
        <begin position="109"/>
        <end position="171"/>
    </location>
</feature>
<protein>
    <recommendedName>
        <fullName evidence="7">Small-conductance mechanosensitive channel</fullName>
    </recommendedName>
</protein>
<keyword evidence="7" id="KW-0813">Transport</keyword>
<dbReference type="SUPFAM" id="SSF82861">
    <property type="entry name" value="Mechanosensitive channel protein MscS (YggB), transmembrane region"/>
    <property type="match status" value="1"/>
</dbReference>
<comment type="subcellular location">
    <subcellularLocation>
        <location evidence="7">Cell inner membrane</location>
        <topology evidence="7">Multi-pass membrane protein</topology>
    </subcellularLocation>
    <subcellularLocation>
        <location evidence="1">Cell membrane</location>
        <topology evidence="1">Multi-pass membrane protein</topology>
    </subcellularLocation>
</comment>
<dbReference type="EMBL" id="WTYO01000002">
    <property type="protein sequence ID" value="MXO68163.1"/>
    <property type="molecule type" value="Genomic_DNA"/>
</dbReference>
<feature type="transmembrane region" description="Helical" evidence="7">
    <location>
        <begin position="69"/>
        <end position="90"/>
    </location>
</feature>
<keyword evidence="3" id="KW-1003">Cell membrane</keyword>
<evidence type="ECO:0000259" key="8">
    <source>
        <dbReference type="Pfam" id="PF00924"/>
    </source>
</evidence>
<comment type="caution">
    <text evidence="10">The sequence shown here is derived from an EMBL/GenBank/DDBJ whole genome shotgun (WGS) entry which is preliminary data.</text>
</comment>
<evidence type="ECO:0000259" key="9">
    <source>
        <dbReference type="Pfam" id="PF21082"/>
    </source>
</evidence>
<comment type="caution">
    <text evidence="7">Lacks conserved residue(s) required for the propagation of feature annotation.</text>
</comment>
<gene>
    <name evidence="10" type="ORF">GRI72_04905</name>
</gene>
<comment type="similarity">
    <text evidence="2 7">Belongs to the MscS (TC 1.A.23) family.</text>
</comment>
<keyword evidence="7" id="KW-0406">Ion transport</keyword>
<dbReference type="PANTHER" id="PTHR30221:SF1">
    <property type="entry name" value="SMALL-CONDUCTANCE MECHANOSENSITIVE CHANNEL"/>
    <property type="match status" value="1"/>
</dbReference>
<dbReference type="InterPro" id="IPR011014">
    <property type="entry name" value="MscS_channel_TM-2"/>
</dbReference>
<dbReference type="InterPro" id="IPR049278">
    <property type="entry name" value="MS_channel_C"/>
</dbReference>
<evidence type="ECO:0000256" key="6">
    <source>
        <dbReference type="ARBA" id="ARBA00023136"/>
    </source>
</evidence>
<dbReference type="Pfam" id="PF21082">
    <property type="entry name" value="MS_channel_3rd"/>
    <property type="match status" value="1"/>
</dbReference>
<keyword evidence="4 7" id="KW-0812">Transmembrane</keyword>
<dbReference type="InterPro" id="IPR006685">
    <property type="entry name" value="MscS_channel_2nd"/>
</dbReference>
<dbReference type="SUPFAM" id="SSF50182">
    <property type="entry name" value="Sm-like ribonucleoproteins"/>
    <property type="match status" value="1"/>
</dbReference>
<dbReference type="Gene3D" id="3.30.70.100">
    <property type="match status" value="1"/>
</dbReference>
<dbReference type="InterPro" id="IPR010920">
    <property type="entry name" value="LSM_dom_sf"/>
</dbReference>
<accession>A0ABW9UUR1</accession>
<evidence type="ECO:0000256" key="3">
    <source>
        <dbReference type="ARBA" id="ARBA00022475"/>
    </source>
</evidence>
<organism evidence="10 11">
    <name type="scientific">Pelagerythrobacter marinus</name>
    <dbReference type="NCBI Taxonomy" id="538382"/>
    <lineage>
        <taxon>Bacteria</taxon>
        <taxon>Pseudomonadati</taxon>
        <taxon>Pseudomonadota</taxon>
        <taxon>Alphaproteobacteria</taxon>
        <taxon>Sphingomonadales</taxon>
        <taxon>Erythrobacteraceae</taxon>
        <taxon>Pelagerythrobacter</taxon>
    </lineage>
</organism>
<evidence type="ECO:0000256" key="7">
    <source>
        <dbReference type="RuleBase" id="RU369025"/>
    </source>
</evidence>
<reference evidence="10 11" key="1">
    <citation type="submission" date="2019-12" db="EMBL/GenBank/DDBJ databases">
        <title>Genomic-based taxomic classification of the family Erythrobacteraceae.</title>
        <authorList>
            <person name="Xu L."/>
        </authorList>
    </citation>
    <scope>NUCLEOTIDE SEQUENCE [LARGE SCALE GENOMIC DNA]</scope>
    <source>
        <strain evidence="10 11">H32</strain>
    </source>
</reference>
<keyword evidence="7" id="KW-0997">Cell inner membrane</keyword>
<sequence length="290" mass="31521">MNYVQVLQDELQKMARGAVELLPNLAIAAVVLVATAFLARLAVSISRRIAERSSVRNDLKELLKTLSKLAVWIVGILLALTILVPGFTFGGVVAGLGIGAVAIGFAFQDIFENFLAGVLIMLREKMQLGDTIEAEGISGTVEKITLRETHVRQFSGELTILPNSMIFKNAVKIFTDQAQRRFDLTVGVSYDSDLAAVQDILARAVSTVEGIDRERGAEVYAREFGGSSIDFLVRWWIDTNEHSLFAVHNDVVFAIKKALDEAGVEIPYPHVTHTFAEPVPLPAGGKDSGA</sequence>
<dbReference type="Proteomes" id="UP000444401">
    <property type="component" value="Unassembled WGS sequence"/>
</dbReference>
<dbReference type="Gene3D" id="2.30.30.60">
    <property type="match status" value="1"/>
</dbReference>
<dbReference type="Gene3D" id="1.10.287.1260">
    <property type="match status" value="1"/>
</dbReference>
<feature type="transmembrane region" description="Helical" evidence="7">
    <location>
        <begin position="96"/>
        <end position="122"/>
    </location>
</feature>
<keyword evidence="7" id="KW-0407">Ion channel</keyword>
<keyword evidence="5 7" id="KW-1133">Transmembrane helix</keyword>
<keyword evidence="11" id="KW-1185">Reference proteome</keyword>
<evidence type="ECO:0000256" key="4">
    <source>
        <dbReference type="ARBA" id="ARBA00022692"/>
    </source>
</evidence>
<evidence type="ECO:0000256" key="2">
    <source>
        <dbReference type="ARBA" id="ARBA00008017"/>
    </source>
</evidence>
<evidence type="ECO:0000313" key="11">
    <source>
        <dbReference type="Proteomes" id="UP000444401"/>
    </source>
</evidence>
<proteinExistence type="inferred from homology"/>
<name>A0ABW9UUR1_9SPHN</name>
<evidence type="ECO:0000256" key="1">
    <source>
        <dbReference type="ARBA" id="ARBA00004651"/>
    </source>
</evidence>
<feature type="domain" description="Mechanosensitive ion channel MscS C-terminal" evidence="9">
    <location>
        <begin position="183"/>
        <end position="266"/>
    </location>
</feature>
<dbReference type="SUPFAM" id="SSF82689">
    <property type="entry name" value="Mechanosensitive channel protein MscS (YggB), C-terminal domain"/>
    <property type="match status" value="1"/>
</dbReference>
<dbReference type="InterPro" id="IPR045275">
    <property type="entry name" value="MscS_archaea/bacteria_type"/>
</dbReference>
<comment type="function">
    <text evidence="7">Mechanosensitive channel that participates in the regulation of osmotic pressure changes within the cell, opening in response to stretch forces in the membrane lipid bilayer, without the need for other proteins. Contributes to normal resistance to hypoosmotic shock. Forms an ion channel of 1.0 nanosiemens conductance with a slight preference for anions.</text>
</comment>
<keyword evidence="6 7" id="KW-0472">Membrane</keyword>
<comment type="subunit">
    <text evidence="7">Homoheptamer.</text>
</comment>
<dbReference type="InterPro" id="IPR011066">
    <property type="entry name" value="MscS_channel_C_sf"/>
</dbReference>
<dbReference type="Pfam" id="PF00924">
    <property type="entry name" value="MS_channel_2nd"/>
    <property type="match status" value="1"/>
</dbReference>
<dbReference type="InterPro" id="IPR023408">
    <property type="entry name" value="MscS_beta-dom_sf"/>
</dbReference>
<feature type="transmembrane region" description="Helical" evidence="7">
    <location>
        <begin position="21"/>
        <end position="43"/>
    </location>
</feature>
<evidence type="ECO:0000313" key="10">
    <source>
        <dbReference type="EMBL" id="MXO68163.1"/>
    </source>
</evidence>